<name>A0A6J7N5M4_9ZZZZ</name>
<accession>A0A6J7N5M4</accession>
<dbReference type="AlphaFoldDB" id="A0A6J7N5M4"/>
<dbReference type="EMBL" id="CAFBOG010000125">
    <property type="protein sequence ID" value="CAB4985873.1"/>
    <property type="molecule type" value="Genomic_DNA"/>
</dbReference>
<gene>
    <name evidence="1" type="ORF">UFOPK3914_01307</name>
</gene>
<organism evidence="1">
    <name type="scientific">freshwater metagenome</name>
    <dbReference type="NCBI Taxonomy" id="449393"/>
    <lineage>
        <taxon>unclassified sequences</taxon>
        <taxon>metagenomes</taxon>
        <taxon>ecological metagenomes</taxon>
    </lineage>
</organism>
<protein>
    <submittedName>
        <fullName evidence="1">Unannotated protein</fullName>
    </submittedName>
</protein>
<evidence type="ECO:0000313" key="1">
    <source>
        <dbReference type="EMBL" id="CAB4985873.1"/>
    </source>
</evidence>
<sequence length="58" mass="6531">MRSLIALIFDLGLGRLLLLKIATYLQQKFPSRLSKLGCEQVIVKVGHVENLRQAPLDI</sequence>
<proteinExistence type="predicted"/>
<reference evidence="1" key="1">
    <citation type="submission" date="2020-05" db="EMBL/GenBank/DDBJ databases">
        <authorList>
            <person name="Chiriac C."/>
            <person name="Salcher M."/>
            <person name="Ghai R."/>
            <person name="Kavagutti S V."/>
        </authorList>
    </citation>
    <scope>NUCLEOTIDE SEQUENCE</scope>
</reference>